<proteinExistence type="predicted"/>
<accession>A0A6J8DFE4</accession>
<dbReference type="Proteomes" id="UP000507470">
    <property type="component" value="Unassembled WGS sequence"/>
</dbReference>
<dbReference type="EMBL" id="CACVKT020007139">
    <property type="protein sequence ID" value="CAC5405814.1"/>
    <property type="molecule type" value="Genomic_DNA"/>
</dbReference>
<evidence type="ECO:0000313" key="1">
    <source>
        <dbReference type="EMBL" id="CAC5405814.1"/>
    </source>
</evidence>
<gene>
    <name evidence="1" type="ORF">MCOR_39463</name>
</gene>
<evidence type="ECO:0000313" key="2">
    <source>
        <dbReference type="Proteomes" id="UP000507470"/>
    </source>
</evidence>
<organism evidence="1 2">
    <name type="scientific">Mytilus coruscus</name>
    <name type="common">Sea mussel</name>
    <dbReference type="NCBI Taxonomy" id="42192"/>
    <lineage>
        <taxon>Eukaryota</taxon>
        <taxon>Metazoa</taxon>
        <taxon>Spiralia</taxon>
        <taxon>Lophotrochozoa</taxon>
        <taxon>Mollusca</taxon>
        <taxon>Bivalvia</taxon>
        <taxon>Autobranchia</taxon>
        <taxon>Pteriomorphia</taxon>
        <taxon>Mytilida</taxon>
        <taxon>Mytiloidea</taxon>
        <taxon>Mytilidae</taxon>
        <taxon>Mytilinae</taxon>
        <taxon>Mytilus</taxon>
    </lineage>
</organism>
<sequence length="165" mass="19089">MDRMAIKTLNDDDYNYEHYEELVLKEFEDVTETIFWNDRVNYGIEKMIDYVKQHNLEYAWWKGANRTVKEQTVLVDVGDNKNVSALSVINNVETEVGESVVEACFPKSGNIYEITLKEIEAVDLVCDTGFKVNNETFKPNAVFSKEKMVSFLNVSCYVTDEEITK</sequence>
<reference evidence="1 2" key="1">
    <citation type="submission" date="2020-06" db="EMBL/GenBank/DDBJ databases">
        <authorList>
            <person name="Li R."/>
            <person name="Bekaert M."/>
        </authorList>
    </citation>
    <scope>NUCLEOTIDE SEQUENCE [LARGE SCALE GENOMIC DNA]</scope>
    <source>
        <strain evidence="2">wild</strain>
    </source>
</reference>
<name>A0A6J8DFE4_MYTCO</name>
<dbReference type="AlphaFoldDB" id="A0A6J8DFE4"/>
<protein>
    <submittedName>
        <fullName evidence="1">Uncharacterized protein</fullName>
    </submittedName>
</protein>
<keyword evidence="2" id="KW-1185">Reference proteome</keyword>